<name>A0A9Y4NPF2_9TELE</name>
<evidence type="ECO:0000259" key="12">
    <source>
        <dbReference type="PROSITE" id="PS51959"/>
    </source>
</evidence>
<keyword evidence="13" id="KW-1185">Reference proteome</keyword>
<evidence type="ECO:0000256" key="9">
    <source>
        <dbReference type="ARBA" id="ARBA00023211"/>
    </source>
</evidence>
<feature type="domain" description="EndoU" evidence="12">
    <location>
        <begin position="25"/>
        <end position="142"/>
    </location>
</feature>
<sequence length="142" mass="16072">MASRFFGLLLLSVLLSGLDASRPAINQELSNLFNELWRLDVNRMAPGVDYNVSVQGRAGYVSQGSHVVRDHASQPLFSNVNENKLNNITTFSRFMRLLDNYERSTGVTERVTTEELTEINLFLDAVLETQVMKCNRMLFVAL</sequence>
<evidence type="ECO:0000256" key="5">
    <source>
        <dbReference type="ARBA" id="ARBA00022723"/>
    </source>
</evidence>
<keyword evidence="10" id="KW-0456">Lyase</keyword>
<comment type="catalytic activity">
    <reaction evidence="11">
        <text>ribonucleotidyl-uridine-RNA = a 5'-end dephospho-uridine-RNA + a 3'-end 2',3'-cyclophospho-ribonucleotide-RNA</text>
        <dbReference type="Rhea" id="RHEA:67792"/>
        <dbReference type="Rhea" id="RHEA-COMP:10464"/>
        <dbReference type="Rhea" id="RHEA-COMP:17354"/>
        <dbReference type="Rhea" id="RHEA-COMP:17356"/>
        <dbReference type="ChEBI" id="CHEBI:83064"/>
        <dbReference type="ChEBI" id="CHEBI:173117"/>
        <dbReference type="ChEBI" id="CHEBI:173224"/>
    </reaction>
</comment>
<dbReference type="GO" id="GO:0046872">
    <property type="term" value="F:metal ion binding"/>
    <property type="evidence" value="ECO:0007669"/>
    <property type="project" value="UniProtKB-UniRule"/>
</dbReference>
<dbReference type="GO" id="GO:0016829">
    <property type="term" value="F:lyase activity"/>
    <property type="evidence" value="ECO:0007669"/>
    <property type="project" value="UniProtKB-KW"/>
</dbReference>
<dbReference type="Proteomes" id="UP000694891">
    <property type="component" value="Unplaced"/>
</dbReference>
<dbReference type="Pfam" id="PF09412">
    <property type="entry name" value="XendoU"/>
    <property type="match status" value="1"/>
</dbReference>
<accession>A0A9Y4NPF2</accession>
<dbReference type="GO" id="GO:0004521">
    <property type="term" value="F:RNA endonuclease activity"/>
    <property type="evidence" value="ECO:0007669"/>
    <property type="project" value="UniProtKB-UniRule"/>
</dbReference>
<evidence type="ECO:0000256" key="10">
    <source>
        <dbReference type="ARBA" id="ARBA00023239"/>
    </source>
</evidence>
<comment type="subunit">
    <text evidence="3 11">Monomer.</text>
</comment>
<dbReference type="PANTHER" id="PTHR12439:SF13">
    <property type="entry name" value="URIDYLATE-SPECIFIC ENDORIBONUCLEASE C"/>
    <property type="match status" value="1"/>
</dbReference>
<dbReference type="GeneID" id="103372988"/>
<proteinExistence type="inferred from homology"/>
<dbReference type="GO" id="GO:0016787">
    <property type="term" value="F:hydrolase activity"/>
    <property type="evidence" value="ECO:0007669"/>
    <property type="project" value="UniProtKB-KW"/>
</dbReference>
<feature type="signal peptide" evidence="11">
    <location>
        <begin position="1"/>
        <end position="20"/>
    </location>
</feature>
<protein>
    <recommendedName>
        <fullName evidence="11">Uridylate-specific endoribonuclease</fullName>
        <ecNumber evidence="11">4.6.1.-</ecNumber>
    </recommendedName>
</protein>
<keyword evidence="9 11" id="KW-0464">Manganese</keyword>
<evidence type="ECO:0000256" key="3">
    <source>
        <dbReference type="ARBA" id="ARBA00011245"/>
    </source>
</evidence>
<evidence type="ECO:0000313" key="13">
    <source>
        <dbReference type="Proteomes" id="UP000694891"/>
    </source>
</evidence>
<gene>
    <name evidence="14" type="primary">LOC103372988</name>
</gene>
<evidence type="ECO:0000256" key="2">
    <source>
        <dbReference type="ARBA" id="ARBA00010168"/>
    </source>
</evidence>
<keyword evidence="7 11" id="KW-0378">Hydrolase</keyword>
<evidence type="ECO:0000313" key="14">
    <source>
        <dbReference type="RefSeq" id="XP_008301002.1"/>
    </source>
</evidence>
<evidence type="ECO:0000256" key="8">
    <source>
        <dbReference type="ARBA" id="ARBA00022884"/>
    </source>
</evidence>
<dbReference type="InterPro" id="IPR039787">
    <property type="entry name" value="ENDOU"/>
</dbReference>
<evidence type="ECO:0000256" key="11">
    <source>
        <dbReference type="RuleBase" id="RU367085"/>
    </source>
</evidence>
<comment type="similarity">
    <text evidence="2 11">Belongs to the ENDOU family.</text>
</comment>
<dbReference type="AlphaFoldDB" id="A0A9Y4NPF2"/>
<reference evidence="14" key="1">
    <citation type="submission" date="2025-08" db="UniProtKB">
        <authorList>
            <consortium name="RefSeq"/>
        </authorList>
    </citation>
    <scope>IDENTIFICATION</scope>
</reference>
<feature type="chain" id="PRO_5041483780" description="Uridylate-specific endoribonuclease" evidence="11">
    <location>
        <begin position="21"/>
        <end position="142"/>
    </location>
</feature>
<keyword evidence="5 11" id="KW-0479">Metal-binding</keyword>
<dbReference type="PROSITE" id="PS51959">
    <property type="entry name" value="ENDOU"/>
    <property type="match status" value="1"/>
</dbReference>
<dbReference type="SUPFAM" id="SSF142877">
    <property type="entry name" value="EndoU-like"/>
    <property type="match status" value="1"/>
</dbReference>
<comment type="cofactor">
    <cofactor evidence="1 11">
        <name>Mn(2+)</name>
        <dbReference type="ChEBI" id="CHEBI:29035"/>
    </cofactor>
</comment>
<evidence type="ECO:0000256" key="6">
    <source>
        <dbReference type="ARBA" id="ARBA00022759"/>
    </source>
</evidence>
<keyword evidence="6 11" id="KW-0255">Endonuclease</keyword>
<keyword evidence="4 11" id="KW-0540">Nuclease</keyword>
<dbReference type="GO" id="GO:0003723">
    <property type="term" value="F:RNA binding"/>
    <property type="evidence" value="ECO:0007669"/>
    <property type="project" value="UniProtKB-UniRule"/>
</dbReference>
<dbReference type="RefSeq" id="XP_008301002.1">
    <property type="nucleotide sequence ID" value="XM_008302780.1"/>
</dbReference>
<dbReference type="InterPro" id="IPR018998">
    <property type="entry name" value="EndoU_C"/>
</dbReference>
<dbReference type="PANTHER" id="PTHR12439">
    <property type="entry name" value="PLACENTAL PROTEIN 11-RELATED"/>
    <property type="match status" value="1"/>
</dbReference>
<keyword evidence="11" id="KW-0732">Signal</keyword>
<dbReference type="EC" id="4.6.1.-" evidence="11"/>
<evidence type="ECO:0000256" key="1">
    <source>
        <dbReference type="ARBA" id="ARBA00001936"/>
    </source>
</evidence>
<dbReference type="InterPro" id="IPR037227">
    <property type="entry name" value="EndoU-like"/>
</dbReference>
<organism evidence="13 14">
    <name type="scientific">Stegastes partitus</name>
    <name type="common">bicolor damselfish</name>
    <dbReference type="NCBI Taxonomy" id="144197"/>
    <lineage>
        <taxon>Eukaryota</taxon>
        <taxon>Metazoa</taxon>
        <taxon>Chordata</taxon>
        <taxon>Craniata</taxon>
        <taxon>Vertebrata</taxon>
        <taxon>Euteleostomi</taxon>
        <taxon>Actinopterygii</taxon>
        <taxon>Neopterygii</taxon>
        <taxon>Teleostei</taxon>
        <taxon>Neoteleostei</taxon>
        <taxon>Acanthomorphata</taxon>
        <taxon>Ovalentaria</taxon>
        <taxon>Pomacentridae</taxon>
        <taxon>Stegastes</taxon>
    </lineage>
</organism>
<keyword evidence="8 11" id="KW-0694">RNA-binding</keyword>
<evidence type="ECO:0000256" key="4">
    <source>
        <dbReference type="ARBA" id="ARBA00022722"/>
    </source>
</evidence>
<evidence type="ECO:0000256" key="7">
    <source>
        <dbReference type="ARBA" id="ARBA00022801"/>
    </source>
</evidence>